<dbReference type="PANTHER" id="PTHR24322">
    <property type="entry name" value="PKSB"/>
    <property type="match status" value="1"/>
</dbReference>
<dbReference type="Proteomes" id="UP001153620">
    <property type="component" value="Chromosome 3"/>
</dbReference>
<protein>
    <submittedName>
        <fullName evidence="3">Uncharacterized protein</fullName>
    </submittedName>
</protein>
<comment type="similarity">
    <text evidence="1">Belongs to the short-chain dehydrogenases/reductases (SDR) family.</text>
</comment>
<dbReference type="PANTHER" id="PTHR24322:SF748">
    <property type="entry name" value="FI23927P1-RELATED"/>
    <property type="match status" value="1"/>
</dbReference>
<dbReference type="EMBL" id="OU895879">
    <property type="protein sequence ID" value="CAG9807653.1"/>
    <property type="molecule type" value="Genomic_DNA"/>
</dbReference>
<dbReference type="AlphaFoldDB" id="A0A9N9S2H1"/>
<dbReference type="GO" id="GO:0016616">
    <property type="term" value="F:oxidoreductase activity, acting on the CH-OH group of donors, NAD or NADP as acceptor"/>
    <property type="evidence" value="ECO:0007669"/>
    <property type="project" value="TreeGrafter"/>
</dbReference>
<dbReference type="GO" id="GO:0005811">
    <property type="term" value="C:lipid droplet"/>
    <property type="evidence" value="ECO:0007669"/>
    <property type="project" value="TreeGrafter"/>
</dbReference>
<evidence type="ECO:0000256" key="2">
    <source>
        <dbReference type="SAM" id="Phobius"/>
    </source>
</evidence>
<sequence length="303" mass="34590">MYFNYYSVISKILFRAELSIIGTVIIVGFYLIFKVKYSKKKILCGKTALVTGGSNGLGQQICIKLAQQGCNVIIADISSASKTMLKLQPYKIKSREYKIDVSNYEEILKMREILSDEFEFIDILVNNAGLIPYKTIFEQTSDEIETLTKVNLNSVIFMTKCFIEKMIENGTGHIVTISSTQGIYAFPYSLNYCASKFAVTGFMLGLKEFLRRQQLKGIDTTCILPNVMSTRKDIIDIVNEKRTLIFSADKCAETIIKAIINRQSFVTIPMYYGLIISVFNILPFSIQHFIRDFIMREDLFLKK</sequence>
<dbReference type="Gene3D" id="3.40.50.720">
    <property type="entry name" value="NAD(P)-binding Rossmann-like Domain"/>
    <property type="match status" value="1"/>
</dbReference>
<keyword evidence="4" id="KW-1185">Reference proteome</keyword>
<dbReference type="InterPro" id="IPR036291">
    <property type="entry name" value="NAD(P)-bd_dom_sf"/>
</dbReference>
<evidence type="ECO:0000313" key="4">
    <source>
        <dbReference type="Proteomes" id="UP001153620"/>
    </source>
</evidence>
<accession>A0A9N9S2H1</accession>
<dbReference type="SUPFAM" id="SSF51735">
    <property type="entry name" value="NAD(P)-binding Rossmann-fold domains"/>
    <property type="match status" value="1"/>
</dbReference>
<dbReference type="Pfam" id="PF00106">
    <property type="entry name" value="adh_short"/>
    <property type="match status" value="1"/>
</dbReference>
<dbReference type="InterPro" id="IPR002347">
    <property type="entry name" value="SDR_fam"/>
</dbReference>
<dbReference type="PRINTS" id="PR00081">
    <property type="entry name" value="GDHRDH"/>
</dbReference>
<feature type="transmembrane region" description="Helical" evidence="2">
    <location>
        <begin position="270"/>
        <end position="290"/>
    </location>
</feature>
<feature type="transmembrane region" description="Helical" evidence="2">
    <location>
        <begin position="12"/>
        <end position="33"/>
    </location>
</feature>
<dbReference type="PRINTS" id="PR00080">
    <property type="entry name" value="SDRFAMILY"/>
</dbReference>
<evidence type="ECO:0000313" key="3">
    <source>
        <dbReference type="EMBL" id="CAG9807653.1"/>
    </source>
</evidence>
<dbReference type="OrthoDB" id="6251714at2759"/>
<keyword evidence="2" id="KW-0812">Transmembrane</keyword>
<keyword evidence="2" id="KW-0472">Membrane</keyword>
<keyword evidence="2" id="KW-1133">Transmembrane helix</keyword>
<organism evidence="3 4">
    <name type="scientific">Chironomus riparius</name>
    <dbReference type="NCBI Taxonomy" id="315576"/>
    <lineage>
        <taxon>Eukaryota</taxon>
        <taxon>Metazoa</taxon>
        <taxon>Ecdysozoa</taxon>
        <taxon>Arthropoda</taxon>
        <taxon>Hexapoda</taxon>
        <taxon>Insecta</taxon>
        <taxon>Pterygota</taxon>
        <taxon>Neoptera</taxon>
        <taxon>Endopterygota</taxon>
        <taxon>Diptera</taxon>
        <taxon>Nematocera</taxon>
        <taxon>Chironomoidea</taxon>
        <taxon>Chironomidae</taxon>
        <taxon>Chironominae</taxon>
        <taxon>Chironomus</taxon>
    </lineage>
</organism>
<evidence type="ECO:0000256" key="1">
    <source>
        <dbReference type="RuleBase" id="RU000363"/>
    </source>
</evidence>
<gene>
    <name evidence="3" type="ORF">CHIRRI_LOCUS10499</name>
</gene>
<name>A0A9N9S2H1_9DIPT</name>
<reference evidence="3" key="1">
    <citation type="submission" date="2022-01" db="EMBL/GenBank/DDBJ databases">
        <authorList>
            <person name="King R."/>
        </authorList>
    </citation>
    <scope>NUCLEOTIDE SEQUENCE</scope>
</reference>
<reference evidence="3" key="2">
    <citation type="submission" date="2022-10" db="EMBL/GenBank/DDBJ databases">
        <authorList>
            <consortium name="ENA_rothamsted_submissions"/>
            <consortium name="culmorum"/>
            <person name="King R."/>
        </authorList>
    </citation>
    <scope>NUCLEOTIDE SEQUENCE</scope>
</reference>
<proteinExistence type="inferred from homology"/>